<feature type="transmembrane region" description="Helical" evidence="1">
    <location>
        <begin position="82"/>
        <end position="101"/>
    </location>
</feature>
<keyword evidence="1" id="KW-0812">Transmembrane</keyword>
<evidence type="ECO:0008006" key="4">
    <source>
        <dbReference type="Google" id="ProtNLM"/>
    </source>
</evidence>
<sequence length="108" mass="12211">MLLKPRLLEIGAHVNVLLVGNVLLALITLFSYLLCRKGLATANNHAFVRMVYASTLSKMMLCLVGITAYVLINRPDVSKASIFILMFLYLVYTVFETLQLFRLTKKKT</sequence>
<keyword evidence="3" id="KW-1185">Reference proteome</keyword>
<evidence type="ECO:0000313" key="2">
    <source>
        <dbReference type="EMBL" id="MET7001403.1"/>
    </source>
</evidence>
<evidence type="ECO:0000313" key="3">
    <source>
        <dbReference type="Proteomes" id="UP001549749"/>
    </source>
</evidence>
<keyword evidence="1" id="KW-1133">Transmembrane helix</keyword>
<keyword evidence="1" id="KW-0472">Membrane</keyword>
<dbReference type="Proteomes" id="UP001549749">
    <property type="component" value="Unassembled WGS sequence"/>
</dbReference>
<proteinExistence type="predicted"/>
<dbReference type="RefSeq" id="WP_354663972.1">
    <property type="nucleotide sequence ID" value="NZ_JBEXAC010000003.1"/>
</dbReference>
<feature type="transmembrane region" description="Helical" evidence="1">
    <location>
        <begin position="47"/>
        <end position="70"/>
    </location>
</feature>
<dbReference type="EMBL" id="JBEXAC010000003">
    <property type="protein sequence ID" value="MET7001403.1"/>
    <property type="molecule type" value="Genomic_DNA"/>
</dbReference>
<comment type="caution">
    <text evidence="2">The sequence shown here is derived from an EMBL/GenBank/DDBJ whole genome shotgun (WGS) entry which is preliminary data.</text>
</comment>
<accession>A0ABV2TEE1</accession>
<evidence type="ECO:0000256" key="1">
    <source>
        <dbReference type="SAM" id="Phobius"/>
    </source>
</evidence>
<protein>
    <recommendedName>
        <fullName evidence="4">ATP synthase protein I</fullName>
    </recommendedName>
</protein>
<gene>
    <name evidence="2" type="ORF">ABR189_28735</name>
</gene>
<organism evidence="2 3">
    <name type="scientific">Chitinophaga defluvii</name>
    <dbReference type="NCBI Taxonomy" id="3163343"/>
    <lineage>
        <taxon>Bacteria</taxon>
        <taxon>Pseudomonadati</taxon>
        <taxon>Bacteroidota</taxon>
        <taxon>Chitinophagia</taxon>
        <taxon>Chitinophagales</taxon>
        <taxon>Chitinophagaceae</taxon>
        <taxon>Chitinophaga</taxon>
    </lineage>
</organism>
<reference evidence="2 3" key="1">
    <citation type="submission" date="2024-06" db="EMBL/GenBank/DDBJ databases">
        <title>Chitinophaga defluvii sp. nov., isolated from municipal sewage.</title>
        <authorList>
            <person name="Zhang L."/>
        </authorList>
    </citation>
    <scope>NUCLEOTIDE SEQUENCE [LARGE SCALE GENOMIC DNA]</scope>
    <source>
        <strain evidence="2 3">H8</strain>
    </source>
</reference>
<name>A0ABV2TEE1_9BACT</name>
<feature type="transmembrane region" description="Helical" evidence="1">
    <location>
        <begin position="12"/>
        <end position="35"/>
    </location>
</feature>